<feature type="transmembrane region" description="Helical" evidence="1">
    <location>
        <begin position="152"/>
        <end position="172"/>
    </location>
</feature>
<dbReference type="Proteomes" id="UP000005332">
    <property type="component" value="Unassembled WGS sequence"/>
</dbReference>
<evidence type="ECO:0000256" key="1">
    <source>
        <dbReference type="SAM" id="Phobius"/>
    </source>
</evidence>
<feature type="transmembrane region" description="Helical" evidence="1">
    <location>
        <begin position="120"/>
        <end position="140"/>
    </location>
</feature>
<feature type="transmembrane region" description="Helical" evidence="1">
    <location>
        <begin position="51"/>
        <end position="70"/>
    </location>
</feature>
<feature type="transmembrane region" description="Helical" evidence="1">
    <location>
        <begin position="12"/>
        <end position="31"/>
    </location>
</feature>
<gene>
    <name evidence="2" type="ORF">HMPREF9153_1721</name>
</gene>
<feature type="transmembrane region" description="Helical" evidence="1">
    <location>
        <begin position="77"/>
        <end position="100"/>
    </location>
</feature>
<evidence type="ECO:0000313" key="2">
    <source>
        <dbReference type="EMBL" id="EGY76768.1"/>
    </source>
</evidence>
<sequence length="218" mass="23455">MLMDELAEDPVWRSIAKVCMAVALIAVLFNMTTQWELEGHFQTWSFVRKSIAKVVSSGTVWAGVAVYAGWKLSRPTVAFLGGIVASVATLFIHYVVGGVLDFVTGWVIHLDGTNDLLGNLNWFAAAALLCGPLGLVGWMAAKPGGAGAVARCVVPVGALLEPFVMGCFSTPFLGRPWAERYSDYTSGVLLVALGLMGVAWALWPRDRGHGQLRRPFST</sequence>
<organism evidence="2 3">
    <name type="scientific">Cutibacterium avidum ATCC 25577</name>
    <dbReference type="NCBI Taxonomy" id="997355"/>
    <lineage>
        <taxon>Bacteria</taxon>
        <taxon>Bacillati</taxon>
        <taxon>Actinomycetota</taxon>
        <taxon>Actinomycetes</taxon>
        <taxon>Propionibacteriales</taxon>
        <taxon>Propionibacteriaceae</taxon>
        <taxon>Cutibacterium</taxon>
    </lineage>
</organism>
<name>G4CZ49_9ACTN</name>
<accession>G4CZ49</accession>
<dbReference type="HOGENOM" id="CLU_1336727_0_0_11"/>
<dbReference type="EMBL" id="AGBA01000015">
    <property type="protein sequence ID" value="EGY76768.1"/>
    <property type="molecule type" value="Genomic_DNA"/>
</dbReference>
<proteinExistence type="predicted"/>
<evidence type="ECO:0000313" key="3">
    <source>
        <dbReference type="Proteomes" id="UP000005332"/>
    </source>
</evidence>
<keyword evidence="1" id="KW-1133">Transmembrane helix</keyword>
<dbReference type="PATRIC" id="fig|997355.3.peg.1693"/>
<dbReference type="AlphaFoldDB" id="G4CZ49"/>
<comment type="caution">
    <text evidence="2">The sequence shown here is derived from an EMBL/GenBank/DDBJ whole genome shotgun (WGS) entry which is preliminary data.</text>
</comment>
<keyword evidence="1" id="KW-0472">Membrane</keyword>
<feature type="transmembrane region" description="Helical" evidence="1">
    <location>
        <begin position="184"/>
        <end position="203"/>
    </location>
</feature>
<reference evidence="2 3" key="1">
    <citation type="submission" date="2011-06" db="EMBL/GenBank/DDBJ databases">
        <authorList>
            <person name="Muzny D."/>
            <person name="Qin X."/>
            <person name="Deng J."/>
            <person name="Jiang H."/>
            <person name="Liu Y."/>
            <person name="Qu J."/>
            <person name="Song X.-Z."/>
            <person name="Zhang L."/>
            <person name="Thornton R."/>
            <person name="Coyle M."/>
            <person name="Francisco L."/>
            <person name="Jackson L."/>
            <person name="Javaid M."/>
            <person name="Korchina V."/>
            <person name="Kovar C."/>
            <person name="Mata R."/>
            <person name="Mathew T."/>
            <person name="Ngo R."/>
            <person name="Nguyen L."/>
            <person name="Nguyen N."/>
            <person name="Okwuonu G."/>
            <person name="Ongeri F."/>
            <person name="Pham C."/>
            <person name="Simmons D."/>
            <person name="Wilczek-Boney K."/>
            <person name="Hale W."/>
            <person name="Jakkamsetti A."/>
            <person name="Pham P."/>
            <person name="Ruth R."/>
            <person name="San Lucas F."/>
            <person name="Warren J."/>
            <person name="Zhang J."/>
            <person name="Zhao Z."/>
            <person name="Zhou C."/>
            <person name="Zhu D."/>
            <person name="Lee S."/>
            <person name="Bess C."/>
            <person name="Blankenburg K."/>
            <person name="Forbes L."/>
            <person name="Fu Q."/>
            <person name="Gubbala S."/>
            <person name="Hirani K."/>
            <person name="Jayaseelan J.C."/>
            <person name="Lara F."/>
            <person name="Munidasa M."/>
            <person name="Palculict T."/>
            <person name="Patil S."/>
            <person name="Pu L.-L."/>
            <person name="Saada N."/>
            <person name="Tang L."/>
            <person name="Weissenberger G."/>
            <person name="Zhu Y."/>
            <person name="Hemphill L."/>
            <person name="Shang Y."/>
            <person name="Youmans B."/>
            <person name="Ayvaz T."/>
            <person name="Ross M."/>
            <person name="Santibanez J."/>
            <person name="Aqrawi P."/>
            <person name="Gross S."/>
            <person name="Joshi V."/>
            <person name="Fowler G."/>
            <person name="Nazareth L."/>
            <person name="Reid J."/>
            <person name="Worley K."/>
            <person name="Petrosino J."/>
            <person name="Highlander S."/>
            <person name="Gibbs R."/>
        </authorList>
    </citation>
    <scope>NUCLEOTIDE SEQUENCE [LARGE SCALE GENOMIC DNA]</scope>
    <source>
        <strain evidence="2 3">ATCC 25577</strain>
    </source>
</reference>
<keyword evidence="3" id="KW-1185">Reference proteome</keyword>
<keyword evidence="1" id="KW-0812">Transmembrane</keyword>
<protein>
    <submittedName>
        <fullName evidence="2">Uncharacterized protein</fullName>
    </submittedName>
</protein>